<reference evidence="1" key="1">
    <citation type="submission" date="2019-11" db="EMBL/GenBank/DDBJ databases">
        <title>Nori genome reveals adaptations in red seaweeds to the harsh intertidal environment.</title>
        <authorList>
            <person name="Wang D."/>
            <person name="Mao Y."/>
        </authorList>
    </citation>
    <scope>NUCLEOTIDE SEQUENCE</scope>
    <source>
        <tissue evidence="1">Gametophyte</tissue>
    </source>
</reference>
<name>A0ACC3CC22_PYRYE</name>
<sequence>MPSLSSTKTVALFGGAMHVDVPASFIDVSPLREVPDHQEVYADAAATDACLIVELLNTPPDHDDSASLIPPVTSAAAYHFGQLAVDADALAATLRREASLPSADMPAMVASVATATRRRIGTPAPSVEASVATGTHAVAKFREAADAANTVEVTVACFRLPHVTTDLLVIFNDPLEWYEGSLVGAVEGLPRPDGAVAVAL</sequence>
<proteinExistence type="predicted"/>
<evidence type="ECO:0000313" key="2">
    <source>
        <dbReference type="Proteomes" id="UP000798662"/>
    </source>
</evidence>
<organism evidence="1 2">
    <name type="scientific">Pyropia yezoensis</name>
    <name type="common">Susabi-nori</name>
    <name type="synonym">Porphyra yezoensis</name>
    <dbReference type="NCBI Taxonomy" id="2788"/>
    <lineage>
        <taxon>Eukaryota</taxon>
        <taxon>Rhodophyta</taxon>
        <taxon>Bangiophyceae</taxon>
        <taxon>Bangiales</taxon>
        <taxon>Bangiaceae</taxon>
        <taxon>Pyropia</taxon>
    </lineage>
</organism>
<evidence type="ECO:0000313" key="1">
    <source>
        <dbReference type="EMBL" id="KAK1867327.1"/>
    </source>
</evidence>
<dbReference type="EMBL" id="CM020620">
    <property type="protein sequence ID" value="KAK1867327.1"/>
    <property type="molecule type" value="Genomic_DNA"/>
</dbReference>
<accession>A0ACC3CC22</accession>
<protein>
    <submittedName>
        <fullName evidence="1">Uncharacterized protein</fullName>
    </submittedName>
</protein>
<comment type="caution">
    <text evidence="1">The sequence shown here is derived from an EMBL/GenBank/DDBJ whole genome shotgun (WGS) entry which is preliminary data.</text>
</comment>
<gene>
    <name evidence="1" type="ORF">I4F81_009834</name>
</gene>
<dbReference type="Proteomes" id="UP000798662">
    <property type="component" value="Chromosome 3"/>
</dbReference>
<keyword evidence="2" id="KW-1185">Reference proteome</keyword>